<name>A0A383ANF8_9ZZZZ</name>
<accession>A0A383ANF8</accession>
<sequence length="135" mass="14955">MRAQEFTEGADFLGYKFNAPTKTWEFPDGFKQQTGHLSNHSVREILDALGLDSSFEDAGPIEIDKFINISTGWLKKNIDKPSADVPTTVDKSGGGATMISGGRPEGWINRMVMTFNKEARRIKQAHPDLTHVAFA</sequence>
<evidence type="ECO:0000313" key="1">
    <source>
        <dbReference type="EMBL" id="SVE09099.1"/>
    </source>
</evidence>
<organism evidence="1">
    <name type="scientific">marine metagenome</name>
    <dbReference type="NCBI Taxonomy" id="408172"/>
    <lineage>
        <taxon>unclassified sequences</taxon>
        <taxon>metagenomes</taxon>
        <taxon>ecological metagenomes</taxon>
    </lineage>
</organism>
<protein>
    <submittedName>
        <fullName evidence="1">Uncharacterized protein</fullName>
    </submittedName>
</protein>
<dbReference type="AlphaFoldDB" id="A0A383ANF8"/>
<proteinExistence type="predicted"/>
<dbReference type="EMBL" id="UINC01193472">
    <property type="protein sequence ID" value="SVE09099.1"/>
    <property type="molecule type" value="Genomic_DNA"/>
</dbReference>
<reference evidence="1" key="1">
    <citation type="submission" date="2018-05" db="EMBL/GenBank/DDBJ databases">
        <authorList>
            <person name="Lanie J.A."/>
            <person name="Ng W.-L."/>
            <person name="Kazmierczak K.M."/>
            <person name="Andrzejewski T.M."/>
            <person name="Davidsen T.M."/>
            <person name="Wayne K.J."/>
            <person name="Tettelin H."/>
            <person name="Glass J.I."/>
            <person name="Rusch D."/>
            <person name="Podicherti R."/>
            <person name="Tsui H.-C.T."/>
            <person name="Winkler M.E."/>
        </authorList>
    </citation>
    <scope>NUCLEOTIDE SEQUENCE</scope>
</reference>
<gene>
    <name evidence="1" type="ORF">METZ01_LOCUS461953</name>
</gene>